<dbReference type="PANTHER" id="PTHR35807">
    <property type="entry name" value="TRANSCRIPTIONAL REGULATOR REDD-RELATED"/>
    <property type="match status" value="1"/>
</dbReference>
<evidence type="ECO:0000313" key="7">
    <source>
        <dbReference type="EMBL" id="MFC6042714.1"/>
    </source>
</evidence>
<organism evidence="7 8">
    <name type="scientific">Nocardioides hankookensis</name>
    <dbReference type="NCBI Taxonomy" id="443157"/>
    <lineage>
        <taxon>Bacteria</taxon>
        <taxon>Bacillati</taxon>
        <taxon>Actinomycetota</taxon>
        <taxon>Actinomycetes</taxon>
        <taxon>Propionibacteriales</taxon>
        <taxon>Nocardioidaceae</taxon>
        <taxon>Nocardioides</taxon>
    </lineage>
</organism>
<dbReference type="PANTHER" id="PTHR35807:SF1">
    <property type="entry name" value="TRANSCRIPTIONAL REGULATOR REDD"/>
    <property type="match status" value="1"/>
</dbReference>
<proteinExistence type="inferred from homology"/>
<evidence type="ECO:0000259" key="5">
    <source>
        <dbReference type="SMART" id="SM00862"/>
    </source>
</evidence>
<dbReference type="InterPro" id="IPR027417">
    <property type="entry name" value="P-loop_NTPase"/>
</dbReference>
<feature type="domain" description="Bacterial transcriptional activator" evidence="6">
    <location>
        <begin position="107"/>
        <end position="265"/>
    </location>
</feature>
<dbReference type="EMBL" id="JBHSRJ010000004">
    <property type="protein sequence ID" value="MFC6042714.1"/>
    <property type="molecule type" value="Genomic_DNA"/>
</dbReference>
<evidence type="ECO:0000256" key="1">
    <source>
        <dbReference type="ARBA" id="ARBA00005820"/>
    </source>
</evidence>
<dbReference type="SMART" id="SM01043">
    <property type="entry name" value="BTAD"/>
    <property type="match status" value="1"/>
</dbReference>
<evidence type="ECO:0000256" key="4">
    <source>
        <dbReference type="ARBA" id="ARBA00023163"/>
    </source>
</evidence>
<dbReference type="InterPro" id="IPR016032">
    <property type="entry name" value="Sig_transdc_resp-reg_C-effctor"/>
</dbReference>
<dbReference type="Gene3D" id="1.25.40.10">
    <property type="entry name" value="Tetratricopeptide repeat domain"/>
    <property type="match status" value="1"/>
</dbReference>
<comment type="caution">
    <text evidence="7">The sequence shown here is derived from an EMBL/GenBank/DDBJ whole genome shotgun (WGS) entry which is preliminary data.</text>
</comment>
<comment type="similarity">
    <text evidence="1">Belongs to the AfsR/DnrI/RedD regulatory family.</text>
</comment>
<keyword evidence="2" id="KW-0805">Transcription regulation</keyword>
<gene>
    <name evidence="7" type="ORF">ACFPYL_06505</name>
</gene>
<dbReference type="Proteomes" id="UP001596135">
    <property type="component" value="Unassembled WGS sequence"/>
</dbReference>
<reference evidence="8" key="1">
    <citation type="journal article" date="2019" name="Int. J. Syst. Evol. Microbiol.">
        <title>The Global Catalogue of Microorganisms (GCM) 10K type strain sequencing project: providing services to taxonomists for standard genome sequencing and annotation.</title>
        <authorList>
            <consortium name="The Broad Institute Genomics Platform"/>
            <consortium name="The Broad Institute Genome Sequencing Center for Infectious Disease"/>
            <person name="Wu L."/>
            <person name="Ma J."/>
        </authorList>
    </citation>
    <scope>NUCLEOTIDE SEQUENCE [LARGE SCALE GENOMIC DNA]</scope>
    <source>
        <strain evidence="8">CCUG 54522</strain>
    </source>
</reference>
<dbReference type="InterPro" id="IPR011990">
    <property type="entry name" value="TPR-like_helical_dom_sf"/>
</dbReference>
<dbReference type="Pfam" id="PF00486">
    <property type="entry name" value="Trans_reg_C"/>
    <property type="match status" value="1"/>
</dbReference>
<dbReference type="InterPro" id="IPR051677">
    <property type="entry name" value="AfsR-DnrI-RedD_regulator"/>
</dbReference>
<dbReference type="InterPro" id="IPR001867">
    <property type="entry name" value="OmpR/PhoB-type_DNA-bd"/>
</dbReference>
<dbReference type="Pfam" id="PF03704">
    <property type="entry name" value="BTAD"/>
    <property type="match status" value="1"/>
</dbReference>
<dbReference type="Pfam" id="PF13191">
    <property type="entry name" value="AAA_16"/>
    <property type="match status" value="1"/>
</dbReference>
<sequence>MTHPRVDIGVLGTSTLTVGDRCTPLSAHRMRSLLAVLVLGHGRPIPVENIIDAVWSGRPSPSARNTLQGYVARMRRLLDPQRQPHADWKYLQLGPAGYQLTLPADQIDVSRFDNVVTVVQEQLSTLPDLTRPALSADMESHDRAQAAVLDALTLWRGDPFHDLGDHPLAAGERRRLEEARLDAQTAVAVLDLTMGRARSAAVALEELVAACPLREQLWRLWAVALVRCDRQAHALDVLTRLRTTLAVELGIDPSPAARRLQLDILRQDPSILGTQPMMVGRTLKDRDQPMAAPGPVSKHATRFAPNRLPLIGRERELLALKNAVRATVDGGVGHCEVVGDAGMGKSRLIADVVGWVREHHLAIVTSVRNPSAGQAVPLAELVRALTSLADRSGVPLPPQSLLSPSLAATDLCPGAEAISDFLRKACAIAPVLLVVEDAQWADTATLEILGYVAERLIDVPLMLVVSRRLGGGSSAGDALTVSMMRSGGVVLQLRELLRAEVELLATTVSDCILSEAEIDALHQRTGGNPQYVVEILRDGRPVDNRLPPSLAAMIRRRVEVLPPLTSVALQVAAVMGRQFSADVVLAYGSAEGTDVAEGLESARAAGVVHHRSDGSWEFSSDVVHDALLGSIPPFDLSGLHARVAEAMHATQVGLESRAAVLLHWRNAGEQYTGRAWRSLTTAAARARVLLRYADEAELLGDALDFHRLDPDGTAAERYWMLLRRISACRLAFDPDGASAMAQEAIATAEALGRPDLAAQAATLMADQLAGHPPTNVPELVHGPTARRLLLLAAIQTFLVASDGDIDELMEQALSVLPGHRRMSMAQMTRTAPPLRTAT</sequence>
<dbReference type="InterPro" id="IPR036388">
    <property type="entry name" value="WH-like_DNA-bd_sf"/>
</dbReference>
<dbReference type="SUPFAM" id="SSF46894">
    <property type="entry name" value="C-terminal effector domain of the bipartite response regulators"/>
    <property type="match status" value="1"/>
</dbReference>
<dbReference type="InterPro" id="IPR005158">
    <property type="entry name" value="BTAD"/>
</dbReference>
<dbReference type="RefSeq" id="WP_379151937.1">
    <property type="nucleotide sequence ID" value="NZ_JBHSRJ010000004.1"/>
</dbReference>
<dbReference type="SMART" id="SM00862">
    <property type="entry name" value="Trans_reg_C"/>
    <property type="match status" value="1"/>
</dbReference>
<accession>A0ABW1LGW2</accession>
<evidence type="ECO:0000256" key="2">
    <source>
        <dbReference type="ARBA" id="ARBA00023015"/>
    </source>
</evidence>
<evidence type="ECO:0000259" key="6">
    <source>
        <dbReference type="SMART" id="SM01043"/>
    </source>
</evidence>
<evidence type="ECO:0000256" key="3">
    <source>
        <dbReference type="ARBA" id="ARBA00023125"/>
    </source>
</evidence>
<dbReference type="CDD" id="cd15831">
    <property type="entry name" value="BTAD"/>
    <property type="match status" value="1"/>
</dbReference>
<keyword evidence="3" id="KW-0238">DNA-binding</keyword>
<evidence type="ECO:0000313" key="8">
    <source>
        <dbReference type="Proteomes" id="UP001596135"/>
    </source>
</evidence>
<protein>
    <submittedName>
        <fullName evidence="7">BTAD domain-containing putative transcriptional regulator</fullName>
    </submittedName>
</protein>
<dbReference type="SUPFAM" id="SSF52540">
    <property type="entry name" value="P-loop containing nucleoside triphosphate hydrolases"/>
    <property type="match status" value="1"/>
</dbReference>
<keyword evidence="8" id="KW-1185">Reference proteome</keyword>
<dbReference type="InterPro" id="IPR041664">
    <property type="entry name" value="AAA_16"/>
</dbReference>
<dbReference type="SUPFAM" id="SSF48452">
    <property type="entry name" value="TPR-like"/>
    <property type="match status" value="1"/>
</dbReference>
<dbReference type="Gene3D" id="1.10.10.10">
    <property type="entry name" value="Winged helix-like DNA-binding domain superfamily/Winged helix DNA-binding domain"/>
    <property type="match status" value="1"/>
</dbReference>
<name>A0ABW1LGW2_9ACTN</name>
<feature type="domain" description="OmpR/PhoB-type" evidence="5">
    <location>
        <begin position="20"/>
        <end position="100"/>
    </location>
</feature>
<keyword evidence="4" id="KW-0804">Transcription</keyword>